<dbReference type="CDD" id="cd00093">
    <property type="entry name" value="HTH_XRE"/>
    <property type="match status" value="1"/>
</dbReference>
<name>A0A2K8QHW1_9GAMM</name>
<reference evidence="2" key="1">
    <citation type="journal article" date="2018" name="Genome Announc.">
        <title>Complete genome sequence of a Dickeya fangzhongdai type strain causing bleeding canker of pear tree trunks.</title>
        <authorList>
            <person name="Zhao Y."/>
            <person name="Tian Y."/>
            <person name="Li X."/>
            <person name="Hu B."/>
        </authorList>
    </citation>
    <scope>NUCLEOTIDE SEQUENCE [LARGE SCALE GENOMIC DNA]</scope>
    <source>
        <strain evidence="2">DSM 101947</strain>
    </source>
</reference>
<dbReference type="InterPro" id="IPR001387">
    <property type="entry name" value="Cro/C1-type_HTH"/>
</dbReference>
<evidence type="ECO:0000313" key="1">
    <source>
        <dbReference type="EMBL" id="ATZ93022.1"/>
    </source>
</evidence>
<dbReference type="GO" id="GO:0003677">
    <property type="term" value="F:DNA binding"/>
    <property type="evidence" value="ECO:0007669"/>
    <property type="project" value="InterPro"/>
</dbReference>
<dbReference type="Gene3D" id="1.10.260.40">
    <property type="entry name" value="lambda repressor-like DNA-binding domains"/>
    <property type="match status" value="1"/>
</dbReference>
<dbReference type="Proteomes" id="UP000231901">
    <property type="component" value="Chromosome"/>
</dbReference>
<accession>A0A2K8QHW1</accession>
<dbReference type="KEGG" id="dfn:CVE23_02935"/>
<evidence type="ECO:0000313" key="2">
    <source>
        <dbReference type="Proteomes" id="UP000231901"/>
    </source>
</evidence>
<proteinExistence type="predicted"/>
<protein>
    <submittedName>
        <fullName evidence="1">Uncharacterized protein</fullName>
    </submittedName>
</protein>
<organism evidence="1 2">
    <name type="scientific">Dickeya fangzhongdai</name>
    <dbReference type="NCBI Taxonomy" id="1778540"/>
    <lineage>
        <taxon>Bacteria</taxon>
        <taxon>Pseudomonadati</taxon>
        <taxon>Pseudomonadota</taxon>
        <taxon>Gammaproteobacteria</taxon>
        <taxon>Enterobacterales</taxon>
        <taxon>Pectobacteriaceae</taxon>
        <taxon>Dickeya</taxon>
    </lineage>
</organism>
<sequence>MYSEILGLSKSALYGMIVEGVISEARASSADKMNGVYERFCLLMDANQLSVIQQAQLLAPFGISSSALSNAERTLDLLNMQVLRQLADWFGVDVEWLCCESNYPISGIRPFNGDGVECDSEIVFFRCNESYLMSGVFTRTWRFIQNVPIPYIKVYMKGITSDLNLQHYHAVNVNNGGVKYFLFSEKQVESLLLGSVLPIMIIDNPIKEYADYSAFISGLE</sequence>
<dbReference type="SUPFAM" id="SSF47413">
    <property type="entry name" value="lambda repressor-like DNA-binding domains"/>
    <property type="match status" value="1"/>
</dbReference>
<dbReference type="EMBL" id="CP025003">
    <property type="protein sequence ID" value="ATZ93022.1"/>
    <property type="molecule type" value="Genomic_DNA"/>
</dbReference>
<dbReference type="AlphaFoldDB" id="A0A2K8QHW1"/>
<gene>
    <name evidence="1" type="ORF">CVE23_02935</name>
</gene>
<dbReference type="InterPro" id="IPR010982">
    <property type="entry name" value="Lambda_DNA-bd_dom_sf"/>
</dbReference>
<keyword evidence="2" id="KW-1185">Reference proteome</keyword>